<sequence length="158" mass="18184">MKAKLSLLIILFFGLAACSDNALIDQNIPIKNKAWLYEQKPLFPVHITNKDTPYHLYLNLRNSIDYPFSNIFILIHQQNPDKTRITYRVEVKLANPEGLWKGKSAGSLISQQVRFLKDYHFTDTGKYTFQFEQNMRVNGLKGISDIGLRIEPATPITN</sequence>
<keyword evidence="1" id="KW-0732">Signal</keyword>
<keyword evidence="3" id="KW-1185">Reference proteome</keyword>
<dbReference type="Pfam" id="PF14109">
    <property type="entry name" value="GldH_lipo"/>
    <property type="match status" value="1"/>
</dbReference>
<comment type="caution">
    <text evidence="2">The sequence shown here is derived from an EMBL/GenBank/DDBJ whole genome shotgun (WGS) entry which is preliminary data.</text>
</comment>
<feature type="signal peptide" evidence="1">
    <location>
        <begin position="1"/>
        <end position="22"/>
    </location>
</feature>
<protein>
    <submittedName>
        <fullName evidence="2">Gliding motility-associated lipoprotein GldH</fullName>
    </submittedName>
</protein>
<dbReference type="AlphaFoldDB" id="A0A4V2PXS1"/>
<reference evidence="2 3" key="1">
    <citation type="submission" date="2019-03" db="EMBL/GenBank/DDBJ databases">
        <title>Genomic Encyclopedia of Archaeal and Bacterial Type Strains, Phase II (KMG-II): from individual species to whole genera.</title>
        <authorList>
            <person name="Goeker M."/>
        </authorList>
    </citation>
    <scope>NUCLEOTIDE SEQUENCE [LARGE SCALE GENOMIC DNA]</scope>
    <source>
        <strain evidence="2 3">DSM 22554</strain>
    </source>
</reference>
<dbReference type="RefSeq" id="WP_132223914.1">
    <property type="nucleotide sequence ID" value="NZ_SMGO01000002.1"/>
</dbReference>
<dbReference type="NCBIfam" id="TIGR03511">
    <property type="entry name" value="GldH_lipo"/>
    <property type="match status" value="1"/>
</dbReference>
<evidence type="ECO:0000313" key="2">
    <source>
        <dbReference type="EMBL" id="TCK83181.1"/>
    </source>
</evidence>
<accession>A0A4V2PXS1</accession>
<dbReference type="Proteomes" id="UP000294616">
    <property type="component" value="Unassembled WGS sequence"/>
</dbReference>
<gene>
    <name evidence="2" type="ORF">C8N28_1771</name>
</gene>
<dbReference type="PROSITE" id="PS51257">
    <property type="entry name" value="PROKAR_LIPOPROTEIN"/>
    <property type="match status" value="1"/>
</dbReference>
<keyword evidence="2" id="KW-0449">Lipoprotein</keyword>
<evidence type="ECO:0000313" key="3">
    <source>
        <dbReference type="Proteomes" id="UP000294616"/>
    </source>
</evidence>
<proteinExistence type="predicted"/>
<dbReference type="InterPro" id="IPR020018">
    <property type="entry name" value="Motility-assoc_lipoprot_GldH"/>
</dbReference>
<dbReference type="EMBL" id="SMGO01000002">
    <property type="protein sequence ID" value="TCK83181.1"/>
    <property type="molecule type" value="Genomic_DNA"/>
</dbReference>
<feature type="chain" id="PRO_5020608036" evidence="1">
    <location>
        <begin position="23"/>
        <end position="158"/>
    </location>
</feature>
<dbReference type="OrthoDB" id="982482at2"/>
<organism evidence="2 3">
    <name type="scientific">Albibacterium bauzanense</name>
    <dbReference type="NCBI Taxonomy" id="653929"/>
    <lineage>
        <taxon>Bacteria</taxon>
        <taxon>Pseudomonadati</taxon>
        <taxon>Bacteroidota</taxon>
        <taxon>Sphingobacteriia</taxon>
        <taxon>Sphingobacteriales</taxon>
        <taxon>Sphingobacteriaceae</taxon>
        <taxon>Albibacterium</taxon>
    </lineage>
</organism>
<evidence type="ECO:0000256" key="1">
    <source>
        <dbReference type="SAM" id="SignalP"/>
    </source>
</evidence>
<name>A0A4V2PXS1_9SPHI</name>